<evidence type="ECO:0000256" key="2">
    <source>
        <dbReference type="ARBA" id="ARBA00022448"/>
    </source>
</evidence>
<evidence type="ECO:0000256" key="1">
    <source>
        <dbReference type="ARBA" id="ARBA00005695"/>
    </source>
</evidence>
<dbReference type="GO" id="GO:0043190">
    <property type="term" value="C:ATP-binding cassette (ABC) transporter complex"/>
    <property type="evidence" value="ECO:0007669"/>
    <property type="project" value="InterPro"/>
</dbReference>
<dbReference type="InterPro" id="IPR030678">
    <property type="entry name" value="Peptide/Ni-bd"/>
</dbReference>
<feature type="domain" description="Solute-binding protein family 5" evidence="5">
    <location>
        <begin position="77"/>
        <end position="439"/>
    </location>
</feature>
<dbReference type="InterPro" id="IPR000914">
    <property type="entry name" value="SBP_5_dom"/>
</dbReference>
<dbReference type="InterPro" id="IPR039424">
    <property type="entry name" value="SBP_5"/>
</dbReference>
<dbReference type="PROSITE" id="PS51257">
    <property type="entry name" value="PROKAR_LIPOPROTEIN"/>
    <property type="match status" value="1"/>
</dbReference>
<organism evidence="6 7">
    <name type="scientific">Pelosinus fermentans JBW45</name>
    <dbReference type="NCBI Taxonomy" id="1192197"/>
    <lineage>
        <taxon>Bacteria</taxon>
        <taxon>Bacillati</taxon>
        <taxon>Bacillota</taxon>
        <taxon>Negativicutes</taxon>
        <taxon>Selenomonadales</taxon>
        <taxon>Sporomusaceae</taxon>
        <taxon>Pelosinus</taxon>
    </lineage>
</organism>
<reference evidence="6 7" key="1">
    <citation type="journal article" date="2015" name="Genome Announc.">
        <title>Complete Genome Sequence of Pelosinus fermentans JBW45, a Member of a Remarkably Competitive Group of Negativicutes in the Firmicutes Phylum.</title>
        <authorList>
            <person name="De Leon K.B."/>
            <person name="Utturkar S.M."/>
            <person name="Camilleri L.B."/>
            <person name="Elias D.A."/>
            <person name="Arkin A.P."/>
            <person name="Fields M.W."/>
            <person name="Brown S.D."/>
            <person name="Wall J.D."/>
        </authorList>
    </citation>
    <scope>NUCLEOTIDE SEQUENCE [LARGE SCALE GENOMIC DNA]</scope>
    <source>
        <strain evidence="6 7">JBW45</strain>
    </source>
</reference>
<dbReference type="PANTHER" id="PTHR30290:SF9">
    <property type="entry name" value="OLIGOPEPTIDE-BINDING PROTEIN APPA"/>
    <property type="match status" value="1"/>
</dbReference>
<reference evidence="7" key="2">
    <citation type="submission" date="2015-02" db="EMBL/GenBank/DDBJ databases">
        <title>Complete Genome Sequence of Pelosinus fermentans JBW45.</title>
        <authorList>
            <person name="De Leon K.B."/>
            <person name="Utturkar S.M."/>
            <person name="Camilleri L.B."/>
            <person name="Arkin A.P."/>
            <person name="Fields M.W."/>
            <person name="Brown S.D."/>
            <person name="Wall J.D."/>
        </authorList>
    </citation>
    <scope>NUCLEOTIDE SEQUENCE [LARGE SCALE GENOMIC DNA]</scope>
    <source>
        <strain evidence="7">JBW45</strain>
    </source>
</reference>
<dbReference type="STRING" id="1192197.JBW_03531"/>
<accession>I9NT14</accession>
<dbReference type="Gene3D" id="3.40.190.10">
    <property type="entry name" value="Periplasmic binding protein-like II"/>
    <property type="match status" value="1"/>
</dbReference>
<comment type="similarity">
    <text evidence="1">Belongs to the bacterial solute-binding protein 5 family.</text>
</comment>
<dbReference type="KEGG" id="pft:JBW_03531"/>
<dbReference type="AlphaFoldDB" id="I9NT14"/>
<keyword evidence="3 4" id="KW-0732">Signal</keyword>
<protein>
    <submittedName>
        <fullName evidence="6">ABC-type transporter, periplasmic subunit</fullName>
    </submittedName>
</protein>
<gene>
    <name evidence="6" type="ORF">JBW_03531</name>
</gene>
<proteinExistence type="inferred from homology"/>
<dbReference type="HOGENOM" id="CLU_017028_7_3_9"/>
<dbReference type="SUPFAM" id="SSF53850">
    <property type="entry name" value="Periplasmic binding protein-like II"/>
    <property type="match status" value="1"/>
</dbReference>
<dbReference type="Pfam" id="PF00496">
    <property type="entry name" value="SBP_bac_5"/>
    <property type="match status" value="1"/>
</dbReference>
<dbReference type="GO" id="GO:0042597">
    <property type="term" value="C:periplasmic space"/>
    <property type="evidence" value="ECO:0007669"/>
    <property type="project" value="UniProtKB-ARBA"/>
</dbReference>
<feature type="chain" id="PRO_5038717756" evidence="4">
    <location>
        <begin position="25"/>
        <end position="522"/>
    </location>
</feature>
<dbReference type="PANTHER" id="PTHR30290">
    <property type="entry name" value="PERIPLASMIC BINDING COMPONENT OF ABC TRANSPORTER"/>
    <property type="match status" value="1"/>
</dbReference>
<evidence type="ECO:0000256" key="4">
    <source>
        <dbReference type="SAM" id="SignalP"/>
    </source>
</evidence>
<dbReference type="EMBL" id="CP010978">
    <property type="protein sequence ID" value="AJQ28870.1"/>
    <property type="molecule type" value="Genomic_DNA"/>
</dbReference>
<feature type="signal peptide" evidence="4">
    <location>
        <begin position="1"/>
        <end position="24"/>
    </location>
</feature>
<name>I9NT14_9FIRM</name>
<dbReference type="PIRSF" id="PIRSF002741">
    <property type="entry name" value="MppA"/>
    <property type="match status" value="1"/>
</dbReference>
<evidence type="ECO:0000313" key="6">
    <source>
        <dbReference type="EMBL" id="AJQ28870.1"/>
    </source>
</evidence>
<evidence type="ECO:0000256" key="3">
    <source>
        <dbReference type="ARBA" id="ARBA00022729"/>
    </source>
</evidence>
<keyword evidence="2" id="KW-0813">Transport</keyword>
<sequence>MRNYYLYKTALRLFITLSIMVSLAGCSGNTEQLNDPDREIVLAAARDLTPGDKDPYYTSSILQVWEPLVGIGEDGRPAPKLAKRWEHSSDYTEWIFELAEGIKFHDGTPFNAAAVVKNFERYRNITPRVSTFYLFDINKVYPNLKEVEAMEGNKVKLTFSQPFSTLIYSMTNFGSAMFSPYCFDSSTGNFSTAASGTGPFKIANHVAKQYTVLERNDDYYGGKAKAKTIRIKNIPNAETRYSALKAEEIMGVLDIGSLTPALTSELIKDNRFAVAIGKSTITHYLFCNGEKAPFNDPRMIRAVSLMINRDVLVKNFFHGYAIPTGNFLNGASPFSKEIKPRRNVEEAKELANAVLKGQKANITFLLPQYGIDRYPYKEITEFIQAELKELGLNASIVIMDWAAIQDARATGNYDIIIGTQGLPNLEPAILFKNYMKRTGSANMQYRLGYNNDEAEQLLDQLDATLEIADRAKIYDWLQDISVESPPCIPLFADMNLAVHSKKIQNYEPLLYGITLDKIEWVK</sequence>
<dbReference type="GO" id="GO:0015833">
    <property type="term" value="P:peptide transport"/>
    <property type="evidence" value="ECO:0007669"/>
    <property type="project" value="TreeGrafter"/>
</dbReference>
<dbReference type="Gene3D" id="3.10.105.10">
    <property type="entry name" value="Dipeptide-binding Protein, Domain 3"/>
    <property type="match status" value="1"/>
</dbReference>
<dbReference type="Proteomes" id="UP000005361">
    <property type="component" value="Chromosome"/>
</dbReference>
<dbReference type="RefSeq" id="WP_007956108.1">
    <property type="nucleotide sequence ID" value="NZ_CP010978.1"/>
</dbReference>
<dbReference type="OrthoDB" id="137511at2"/>
<evidence type="ECO:0000259" key="5">
    <source>
        <dbReference type="Pfam" id="PF00496"/>
    </source>
</evidence>
<evidence type="ECO:0000313" key="7">
    <source>
        <dbReference type="Proteomes" id="UP000005361"/>
    </source>
</evidence>
<dbReference type="GO" id="GO:1904680">
    <property type="term" value="F:peptide transmembrane transporter activity"/>
    <property type="evidence" value="ECO:0007669"/>
    <property type="project" value="TreeGrafter"/>
</dbReference>
<dbReference type="CDD" id="cd00995">
    <property type="entry name" value="PBP2_NikA_DppA_OppA_like"/>
    <property type="match status" value="1"/>
</dbReference>